<dbReference type="SMART" id="SM00406">
    <property type="entry name" value="IGv"/>
    <property type="match status" value="1"/>
</dbReference>
<reference evidence="9 10" key="1">
    <citation type="submission" date="2024-06" db="EMBL/GenBank/DDBJ databases">
        <authorList>
            <person name="Pan Q."/>
            <person name="Wen M."/>
            <person name="Jouanno E."/>
            <person name="Zahm M."/>
            <person name="Klopp C."/>
            <person name="Cabau C."/>
            <person name="Louis A."/>
            <person name="Berthelot C."/>
            <person name="Parey E."/>
            <person name="Roest Crollius H."/>
            <person name="Montfort J."/>
            <person name="Robinson-Rechavi M."/>
            <person name="Bouchez O."/>
            <person name="Lampietro C."/>
            <person name="Lopez Roques C."/>
            <person name="Donnadieu C."/>
            <person name="Postlethwait J."/>
            <person name="Bobe J."/>
            <person name="Verreycken H."/>
            <person name="Guiguen Y."/>
        </authorList>
    </citation>
    <scope>NUCLEOTIDE SEQUENCE [LARGE SCALE GENOMIC DNA]</scope>
    <source>
        <strain evidence="9">Up_M1</strain>
        <tissue evidence="9">Testis</tissue>
    </source>
</reference>
<evidence type="ECO:0000256" key="1">
    <source>
        <dbReference type="ARBA" id="ARBA00004370"/>
    </source>
</evidence>
<keyword evidence="4" id="KW-1015">Disulfide bond</keyword>
<dbReference type="GO" id="GO:0050863">
    <property type="term" value="P:regulation of T cell activation"/>
    <property type="evidence" value="ECO:0007669"/>
    <property type="project" value="UniProtKB-ARBA"/>
</dbReference>
<dbReference type="Proteomes" id="UP001557470">
    <property type="component" value="Unassembled WGS sequence"/>
</dbReference>
<dbReference type="InterPro" id="IPR036179">
    <property type="entry name" value="Ig-like_dom_sf"/>
</dbReference>
<dbReference type="AlphaFoldDB" id="A0ABD0WLS7"/>
<dbReference type="Pfam" id="PF07686">
    <property type="entry name" value="V-set"/>
    <property type="match status" value="1"/>
</dbReference>
<dbReference type="EMBL" id="JAGEUA010000007">
    <property type="protein sequence ID" value="KAL0970760.1"/>
    <property type="molecule type" value="Genomic_DNA"/>
</dbReference>
<comment type="subcellular location">
    <subcellularLocation>
        <location evidence="1">Membrane</location>
    </subcellularLocation>
</comment>
<keyword evidence="2 7" id="KW-0732">Signal</keyword>
<dbReference type="GO" id="GO:0016020">
    <property type="term" value="C:membrane"/>
    <property type="evidence" value="ECO:0007669"/>
    <property type="project" value="UniProtKB-SubCell"/>
</dbReference>
<evidence type="ECO:0000256" key="2">
    <source>
        <dbReference type="ARBA" id="ARBA00022729"/>
    </source>
</evidence>
<organism evidence="9 10">
    <name type="scientific">Umbra pygmaea</name>
    <name type="common">Eastern mudminnow</name>
    <dbReference type="NCBI Taxonomy" id="75934"/>
    <lineage>
        <taxon>Eukaryota</taxon>
        <taxon>Metazoa</taxon>
        <taxon>Chordata</taxon>
        <taxon>Craniata</taxon>
        <taxon>Vertebrata</taxon>
        <taxon>Euteleostomi</taxon>
        <taxon>Actinopterygii</taxon>
        <taxon>Neopterygii</taxon>
        <taxon>Teleostei</taxon>
        <taxon>Protacanthopterygii</taxon>
        <taxon>Esociformes</taxon>
        <taxon>Umbridae</taxon>
        <taxon>Umbra</taxon>
    </lineage>
</organism>
<evidence type="ECO:0000313" key="10">
    <source>
        <dbReference type="Proteomes" id="UP001557470"/>
    </source>
</evidence>
<comment type="caution">
    <text evidence="9">The sequence shown here is derived from an EMBL/GenBank/DDBJ whole genome shotgun (WGS) entry which is preliminary data.</text>
</comment>
<dbReference type="SMART" id="SM00409">
    <property type="entry name" value="IG"/>
    <property type="match status" value="1"/>
</dbReference>
<keyword evidence="5" id="KW-0325">Glycoprotein</keyword>
<dbReference type="InterPro" id="IPR013106">
    <property type="entry name" value="Ig_V-set"/>
</dbReference>
<evidence type="ECO:0000256" key="4">
    <source>
        <dbReference type="ARBA" id="ARBA00023157"/>
    </source>
</evidence>
<keyword evidence="6" id="KW-0393">Immunoglobulin domain</keyword>
<evidence type="ECO:0000256" key="7">
    <source>
        <dbReference type="SAM" id="SignalP"/>
    </source>
</evidence>
<accession>A0ABD0WLS7</accession>
<dbReference type="SUPFAM" id="SSF48726">
    <property type="entry name" value="Immunoglobulin"/>
    <property type="match status" value="1"/>
</dbReference>
<evidence type="ECO:0000256" key="6">
    <source>
        <dbReference type="ARBA" id="ARBA00023319"/>
    </source>
</evidence>
<name>A0ABD0WLS7_UMBPY</name>
<keyword evidence="10" id="KW-1185">Reference proteome</keyword>
<sequence length="139" mass="15633">MKYYLVRAMFFLLVVTAVSGADDTGYLVGPTKPVLIAEGDDVILPCTLKNPNGNNNAFDKTVEWSRLDLNPKEVHFYRNIRDENADQNTNYKERTSLFRDDLENGNVSLKLTRVKLADTGNYTCSVLSLETVIQLIVGK</sequence>
<feature type="signal peptide" evidence="7">
    <location>
        <begin position="1"/>
        <end position="20"/>
    </location>
</feature>
<protein>
    <recommendedName>
        <fullName evidence="8">Ig-like domain-containing protein</fullName>
    </recommendedName>
</protein>
<dbReference type="InterPro" id="IPR003599">
    <property type="entry name" value="Ig_sub"/>
</dbReference>
<dbReference type="InterPro" id="IPR007110">
    <property type="entry name" value="Ig-like_dom"/>
</dbReference>
<dbReference type="PANTHER" id="PTHR24100:SF151">
    <property type="entry name" value="ICOS LIGAND"/>
    <property type="match status" value="1"/>
</dbReference>
<dbReference type="FunFam" id="2.60.40.10:FF:000142">
    <property type="entry name" value="V-set domain-containing T-cell activation inhibitor 1"/>
    <property type="match status" value="1"/>
</dbReference>
<evidence type="ECO:0000313" key="9">
    <source>
        <dbReference type="EMBL" id="KAL0970760.1"/>
    </source>
</evidence>
<dbReference type="Gene3D" id="2.60.40.10">
    <property type="entry name" value="Immunoglobulins"/>
    <property type="match status" value="1"/>
</dbReference>
<gene>
    <name evidence="9" type="ORF">UPYG_G00246990</name>
</gene>
<feature type="chain" id="PRO_5044772771" description="Ig-like domain-containing protein" evidence="7">
    <location>
        <begin position="21"/>
        <end position="139"/>
    </location>
</feature>
<proteinExistence type="predicted"/>
<keyword evidence="3" id="KW-0472">Membrane</keyword>
<dbReference type="PANTHER" id="PTHR24100">
    <property type="entry name" value="BUTYROPHILIN"/>
    <property type="match status" value="1"/>
</dbReference>
<dbReference type="GO" id="GO:1903037">
    <property type="term" value="P:regulation of leukocyte cell-cell adhesion"/>
    <property type="evidence" value="ECO:0007669"/>
    <property type="project" value="UniProtKB-ARBA"/>
</dbReference>
<evidence type="ECO:0000256" key="5">
    <source>
        <dbReference type="ARBA" id="ARBA00023180"/>
    </source>
</evidence>
<dbReference type="PROSITE" id="PS50835">
    <property type="entry name" value="IG_LIKE"/>
    <property type="match status" value="1"/>
</dbReference>
<evidence type="ECO:0000256" key="3">
    <source>
        <dbReference type="ARBA" id="ARBA00023136"/>
    </source>
</evidence>
<dbReference type="InterPro" id="IPR013783">
    <property type="entry name" value="Ig-like_fold"/>
</dbReference>
<evidence type="ECO:0000259" key="8">
    <source>
        <dbReference type="PROSITE" id="PS50835"/>
    </source>
</evidence>
<dbReference type="InterPro" id="IPR050504">
    <property type="entry name" value="IgSF_BTN/MOG"/>
</dbReference>
<feature type="domain" description="Ig-like" evidence="8">
    <location>
        <begin position="38"/>
        <end position="134"/>
    </location>
</feature>